<dbReference type="PRINTS" id="PR01771">
    <property type="entry name" value="ERK3ERK4MAPK"/>
</dbReference>
<evidence type="ECO:0000259" key="10">
    <source>
        <dbReference type="PROSITE" id="PS50011"/>
    </source>
</evidence>
<dbReference type="OrthoDB" id="192887at2759"/>
<keyword evidence="2" id="KW-0597">Phosphoprotein</keyword>
<dbReference type="Pfam" id="PF00069">
    <property type="entry name" value="Pkinase"/>
    <property type="match status" value="1"/>
</dbReference>
<evidence type="ECO:0000256" key="9">
    <source>
        <dbReference type="RuleBase" id="RU000304"/>
    </source>
</evidence>
<name>M3HR29_CANMX</name>
<keyword evidence="4 8" id="KW-0547">Nucleotide-binding</keyword>
<evidence type="ECO:0000256" key="3">
    <source>
        <dbReference type="ARBA" id="ARBA00022679"/>
    </source>
</evidence>
<protein>
    <submittedName>
        <fullName evidence="11">Sporulation-specific mitogen-activated protein kinase SMK1</fullName>
    </submittedName>
</protein>
<dbReference type="InterPro" id="IPR008271">
    <property type="entry name" value="Ser/Thr_kinase_AS"/>
</dbReference>
<evidence type="ECO:0000313" key="12">
    <source>
        <dbReference type="Proteomes" id="UP000011777"/>
    </source>
</evidence>
<keyword evidence="6 8" id="KW-0067">ATP-binding</keyword>
<dbReference type="SMART" id="SM00220">
    <property type="entry name" value="S_TKc"/>
    <property type="match status" value="1"/>
</dbReference>
<dbReference type="STRING" id="1245528.M3HR29"/>
<gene>
    <name evidence="11" type="ORF">G210_5042</name>
</gene>
<keyword evidence="12" id="KW-1185">Reference proteome</keyword>
<dbReference type="PROSITE" id="PS50011">
    <property type="entry name" value="PROTEIN_KINASE_DOM"/>
    <property type="match status" value="1"/>
</dbReference>
<evidence type="ECO:0000256" key="2">
    <source>
        <dbReference type="ARBA" id="ARBA00022553"/>
    </source>
</evidence>
<evidence type="ECO:0000256" key="8">
    <source>
        <dbReference type="PROSITE-ProRule" id="PRU10141"/>
    </source>
</evidence>
<dbReference type="InterPro" id="IPR008350">
    <property type="entry name" value="MAPK_ERK3/4"/>
</dbReference>
<reference evidence="11 12" key="1">
    <citation type="submission" date="2013-02" db="EMBL/GenBank/DDBJ databases">
        <title>Genome sequence of Candida maltosa Xu316, a potential industrial strain for xylitol and ethanol production.</title>
        <authorList>
            <person name="Yu J."/>
            <person name="Wang Q."/>
            <person name="Geng X."/>
            <person name="Bao W."/>
            <person name="He P."/>
            <person name="Cai J."/>
        </authorList>
    </citation>
    <scope>NUCLEOTIDE SEQUENCE [LARGE SCALE GENOMIC DNA]</scope>
    <source>
        <strain evidence="12">Xu316</strain>
    </source>
</reference>
<dbReference type="SUPFAM" id="SSF56112">
    <property type="entry name" value="Protein kinase-like (PK-like)"/>
    <property type="match status" value="1"/>
</dbReference>
<dbReference type="GO" id="GO:0005524">
    <property type="term" value="F:ATP binding"/>
    <property type="evidence" value="ECO:0007669"/>
    <property type="project" value="UniProtKB-UniRule"/>
</dbReference>
<dbReference type="FunFam" id="1.10.510.10:FF:000040">
    <property type="entry name" value="Mitogen-activated protein kinase"/>
    <property type="match status" value="1"/>
</dbReference>
<dbReference type="GO" id="GO:0004707">
    <property type="term" value="F:MAP kinase activity"/>
    <property type="evidence" value="ECO:0007669"/>
    <property type="project" value="InterPro"/>
</dbReference>
<keyword evidence="3" id="KW-0808">Transferase</keyword>
<dbReference type="InterPro" id="IPR017441">
    <property type="entry name" value="Protein_kinase_ATP_BS"/>
</dbReference>
<dbReference type="Gene3D" id="3.30.200.20">
    <property type="entry name" value="Phosphorylase Kinase, domain 1"/>
    <property type="match status" value="1"/>
</dbReference>
<feature type="binding site" evidence="8">
    <location>
        <position position="65"/>
    </location>
    <ligand>
        <name>ATP</name>
        <dbReference type="ChEBI" id="CHEBI:30616"/>
    </ligand>
</feature>
<evidence type="ECO:0000256" key="5">
    <source>
        <dbReference type="ARBA" id="ARBA00022777"/>
    </source>
</evidence>
<dbReference type="Gene3D" id="1.10.510.10">
    <property type="entry name" value="Transferase(Phosphotransferase) domain 1"/>
    <property type="match status" value="1"/>
</dbReference>
<organism evidence="11 12">
    <name type="scientific">Candida maltosa (strain Xu316)</name>
    <name type="common">Yeast</name>
    <dbReference type="NCBI Taxonomy" id="1245528"/>
    <lineage>
        <taxon>Eukaryota</taxon>
        <taxon>Fungi</taxon>
        <taxon>Dikarya</taxon>
        <taxon>Ascomycota</taxon>
        <taxon>Saccharomycotina</taxon>
        <taxon>Pichiomycetes</taxon>
        <taxon>Debaryomycetaceae</taxon>
        <taxon>Candida/Lodderomyces clade</taxon>
        <taxon>Candida</taxon>
    </lineage>
</organism>
<dbReference type="HOGENOM" id="CLU_000288_181_1_1"/>
<dbReference type="eggNOG" id="KOG0660">
    <property type="taxonomic scope" value="Eukaryota"/>
</dbReference>
<dbReference type="InterPro" id="IPR000719">
    <property type="entry name" value="Prot_kinase_dom"/>
</dbReference>
<feature type="domain" description="Protein kinase" evidence="10">
    <location>
        <begin position="30"/>
        <end position="324"/>
    </location>
</feature>
<dbReference type="PANTHER" id="PTHR24055">
    <property type="entry name" value="MITOGEN-ACTIVATED PROTEIN KINASE"/>
    <property type="match status" value="1"/>
</dbReference>
<dbReference type="OMA" id="GLYCFQE"/>
<keyword evidence="1 9" id="KW-0723">Serine/threonine-protein kinase</keyword>
<dbReference type="AlphaFoldDB" id="M3HR29"/>
<dbReference type="GO" id="GO:0030447">
    <property type="term" value="P:filamentous growth"/>
    <property type="evidence" value="ECO:0007669"/>
    <property type="project" value="UniProtKB-ARBA"/>
</dbReference>
<dbReference type="InterPro" id="IPR011009">
    <property type="entry name" value="Kinase-like_dom_sf"/>
</dbReference>
<dbReference type="PROSITE" id="PS00108">
    <property type="entry name" value="PROTEIN_KINASE_ST"/>
    <property type="match status" value="1"/>
</dbReference>
<accession>M3HR29</accession>
<evidence type="ECO:0000256" key="1">
    <source>
        <dbReference type="ARBA" id="ARBA00022527"/>
    </source>
</evidence>
<keyword evidence="5 11" id="KW-0418">Kinase</keyword>
<dbReference type="Proteomes" id="UP000011777">
    <property type="component" value="Unassembled WGS sequence"/>
</dbReference>
<evidence type="ECO:0000313" key="11">
    <source>
        <dbReference type="EMBL" id="EMG49962.1"/>
    </source>
</evidence>
<evidence type="ECO:0000256" key="6">
    <source>
        <dbReference type="ARBA" id="ARBA00022840"/>
    </source>
</evidence>
<dbReference type="InterPro" id="IPR050117">
    <property type="entry name" value="MAPK"/>
</dbReference>
<dbReference type="EMBL" id="AOGT01000430">
    <property type="protein sequence ID" value="EMG49962.1"/>
    <property type="molecule type" value="Genomic_DNA"/>
</dbReference>
<evidence type="ECO:0000256" key="7">
    <source>
        <dbReference type="ARBA" id="ARBA00023306"/>
    </source>
</evidence>
<dbReference type="GO" id="GO:0009272">
    <property type="term" value="P:fungal-type cell wall biogenesis"/>
    <property type="evidence" value="ECO:0007669"/>
    <property type="project" value="UniProtKB-ARBA"/>
</dbReference>
<comment type="caution">
    <text evidence="11">The sequence shown here is derived from an EMBL/GenBank/DDBJ whole genome shotgun (WGS) entry which is preliminary data.</text>
</comment>
<sequence length="415" mass="47785">MATVKNKNAHMKSCSTYTDNENHFLVDSRYEIVRVLGKGSYGVVCSAIDTKSSSSGMEHKIAIKKVTKIFNKDILLIRAIRELKFMMFFRGHRNIATLLDLDVVYVKPYEGLYCFQELADLDLARVLYSNVQFSEFHIQSFMYQILCGLKYIHSADVIHRDLKPGNILVTTQGTLKICDFGLARGINPNYFKNRSPTITNYVATRWYRAPELIMSTKNYTKAVDIWAVGCILGELFGRRPLFPGKNSHEQIHELFKILGNPPMETIKKYNWKVEGLLWVKYRPVKWKSLYPFAPPDAISLLEKLLKWDYKARLEVEEILAQSFFKSLRNMNEEPASKSIFDFSFEERNRTVAQLKEVLEGEVKFFKETCKTKAENGESGKKLKKNHDLTPGISNQLTNSGKELLCTICNNRNVLP</sequence>
<comment type="similarity">
    <text evidence="9">Belongs to the protein kinase superfamily.</text>
</comment>
<proteinExistence type="inferred from homology"/>
<evidence type="ECO:0000256" key="4">
    <source>
        <dbReference type="ARBA" id="ARBA00022741"/>
    </source>
</evidence>
<keyword evidence="7" id="KW-0131">Cell cycle</keyword>
<dbReference type="PROSITE" id="PS00107">
    <property type="entry name" value="PROTEIN_KINASE_ATP"/>
    <property type="match status" value="1"/>
</dbReference>